<evidence type="ECO:0000259" key="1">
    <source>
        <dbReference type="Pfam" id="PF22688"/>
    </source>
</evidence>
<dbReference type="InterPro" id="IPR027417">
    <property type="entry name" value="P-loop_NTPase"/>
</dbReference>
<dbReference type="PANTHER" id="PTHR30050:SF5">
    <property type="entry name" value="DNAA REGULATORY INACTIVATOR HDA"/>
    <property type="match status" value="1"/>
</dbReference>
<gene>
    <name evidence="2" type="ORF">EV678_3017</name>
</gene>
<sequence length="227" mass="24520">MLPPMRQLLLDLMPESPPSLANFVGDGNEEALAALADWFSGPQPLFLLWGEAGSGKSHLLQASGLHYVDGAQDPLLAGAPAEAEGLAVDNVQALAEAGQIALFNHFNRLRLAVENGRPGKLLVASDQPPAALQLREDLRTRLGSALIFRLRPLSDEEKLAALAAQAADRGLKLSREALTYLMNRSSRDMRTLAALLAALDRYSLEHKRPITLPLLREVLQHAGDSTV</sequence>
<dbReference type="NCBIfam" id="TIGR03420">
    <property type="entry name" value="DnaA_homol_Hda"/>
    <property type="match status" value="1"/>
</dbReference>
<dbReference type="EMBL" id="SHKM01000003">
    <property type="protein sequence ID" value="RZT75830.1"/>
    <property type="molecule type" value="Genomic_DNA"/>
</dbReference>
<protein>
    <submittedName>
        <fullName evidence="2">Regulatory inactivation of DnaA Hda protein</fullName>
    </submittedName>
</protein>
<dbReference type="Pfam" id="PF22688">
    <property type="entry name" value="Hda_lid"/>
    <property type="match status" value="1"/>
</dbReference>
<dbReference type="Proteomes" id="UP000292136">
    <property type="component" value="Unassembled WGS sequence"/>
</dbReference>
<dbReference type="SUPFAM" id="SSF52540">
    <property type="entry name" value="P-loop containing nucleoside triphosphate hydrolases"/>
    <property type="match status" value="1"/>
</dbReference>
<dbReference type="Gene3D" id="3.40.50.300">
    <property type="entry name" value="P-loop containing nucleotide triphosphate hydrolases"/>
    <property type="match status" value="1"/>
</dbReference>
<accession>A0ABY0IM92</accession>
<keyword evidence="3" id="KW-1185">Reference proteome</keyword>
<comment type="caution">
    <text evidence="2">The sequence shown here is derived from an EMBL/GenBank/DDBJ whole genome shotgun (WGS) entry which is preliminary data.</text>
</comment>
<dbReference type="PANTHER" id="PTHR30050">
    <property type="entry name" value="CHROMOSOMAL REPLICATION INITIATOR PROTEIN DNAA"/>
    <property type="match status" value="1"/>
</dbReference>
<organism evidence="2 3">
    <name type="scientific">Azospira oryzae</name>
    <dbReference type="NCBI Taxonomy" id="146939"/>
    <lineage>
        <taxon>Bacteria</taxon>
        <taxon>Pseudomonadati</taxon>
        <taxon>Pseudomonadota</taxon>
        <taxon>Betaproteobacteria</taxon>
        <taxon>Rhodocyclales</taxon>
        <taxon>Rhodocyclaceae</taxon>
        <taxon>Azospira</taxon>
    </lineage>
</organism>
<dbReference type="Gene3D" id="1.10.8.60">
    <property type="match status" value="1"/>
</dbReference>
<dbReference type="InterPro" id="IPR017788">
    <property type="entry name" value="Hda"/>
</dbReference>
<feature type="domain" description="Hda lid" evidence="1">
    <location>
        <begin position="155"/>
        <end position="219"/>
    </location>
</feature>
<proteinExistence type="predicted"/>
<name>A0ABY0IM92_9RHOO</name>
<evidence type="ECO:0000313" key="3">
    <source>
        <dbReference type="Proteomes" id="UP000292136"/>
    </source>
</evidence>
<dbReference type="InterPro" id="IPR055199">
    <property type="entry name" value="Hda_lid"/>
</dbReference>
<evidence type="ECO:0000313" key="2">
    <source>
        <dbReference type="EMBL" id="RZT75830.1"/>
    </source>
</evidence>
<reference evidence="2 3" key="1">
    <citation type="submission" date="2019-02" db="EMBL/GenBank/DDBJ databases">
        <title>Genomic Encyclopedia of Type Strains, Phase IV (KMG-IV): sequencing the most valuable type-strain genomes for metagenomic binning, comparative biology and taxonomic classification.</title>
        <authorList>
            <person name="Goeker M."/>
        </authorList>
    </citation>
    <scope>NUCLEOTIDE SEQUENCE [LARGE SCALE GENOMIC DNA]</scope>
    <source>
        <strain evidence="2 3">DSM 21223</strain>
    </source>
</reference>